<gene>
    <name evidence="2" type="ORF">SAMN04488121_103298</name>
</gene>
<dbReference type="Proteomes" id="UP000199045">
    <property type="component" value="Unassembled WGS sequence"/>
</dbReference>
<dbReference type="GO" id="GO:0000156">
    <property type="term" value="F:phosphorelay response regulator activity"/>
    <property type="evidence" value="ECO:0007669"/>
    <property type="project" value="InterPro"/>
</dbReference>
<dbReference type="GO" id="GO:0003677">
    <property type="term" value="F:DNA binding"/>
    <property type="evidence" value="ECO:0007669"/>
    <property type="project" value="UniProtKB-KW"/>
</dbReference>
<dbReference type="InterPro" id="IPR046947">
    <property type="entry name" value="LytR-like"/>
</dbReference>
<dbReference type="OrthoDB" id="671214at2"/>
<dbReference type="PROSITE" id="PS50930">
    <property type="entry name" value="HTH_LYTTR"/>
    <property type="match status" value="1"/>
</dbReference>
<evidence type="ECO:0000313" key="2">
    <source>
        <dbReference type="EMBL" id="SDG05242.1"/>
    </source>
</evidence>
<keyword evidence="2" id="KW-0238">DNA-binding</keyword>
<dbReference type="EMBL" id="FNBN01000003">
    <property type="protein sequence ID" value="SDG05242.1"/>
    <property type="molecule type" value="Genomic_DNA"/>
</dbReference>
<dbReference type="PANTHER" id="PTHR37299:SF1">
    <property type="entry name" value="STAGE 0 SPORULATION PROTEIN A HOMOLOG"/>
    <property type="match status" value="1"/>
</dbReference>
<sequence>MPLLVSLILYHYHSDYDYPYYYIPYAASTALFPPVLDTNCSRFPILMKEGILILTKNAIYELVFHEQIIYITVQDHYLLLKLTDGRSLPARYSLKQLEQQLPPNIFFRTHRSYIISIRHIKGVGLDSIIMKGGEEIPLGKNIRTSFLSLFTVLGGTESDGAYVANSTACVANSTAHVLSSKPPQNPS</sequence>
<dbReference type="SMART" id="SM00850">
    <property type="entry name" value="LytTR"/>
    <property type="match status" value="1"/>
</dbReference>
<dbReference type="AlphaFoldDB" id="A0A1G7R398"/>
<reference evidence="2 3" key="1">
    <citation type="submission" date="2016-10" db="EMBL/GenBank/DDBJ databases">
        <authorList>
            <person name="de Groot N.N."/>
        </authorList>
    </citation>
    <scope>NUCLEOTIDE SEQUENCE [LARGE SCALE GENOMIC DNA]</scope>
    <source>
        <strain evidence="2 3">DSM 527</strain>
    </source>
</reference>
<evidence type="ECO:0000313" key="3">
    <source>
        <dbReference type="Proteomes" id="UP000199045"/>
    </source>
</evidence>
<accession>A0A1G7R398</accession>
<protein>
    <submittedName>
        <fullName evidence="2">LytTr DNA-binding domain-containing protein</fullName>
    </submittedName>
</protein>
<evidence type="ECO:0000259" key="1">
    <source>
        <dbReference type="PROSITE" id="PS50930"/>
    </source>
</evidence>
<dbReference type="Pfam" id="PF04397">
    <property type="entry name" value="LytTR"/>
    <property type="match status" value="1"/>
</dbReference>
<dbReference type="PANTHER" id="PTHR37299">
    <property type="entry name" value="TRANSCRIPTIONAL REGULATOR-RELATED"/>
    <property type="match status" value="1"/>
</dbReference>
<dbReference type="InterPro" id="IPR007492">
    <property type="entry name" value="LytTR_DNA-bd_dom"/>
</dbReference>
<name>A0A1G7R398_CHIFI</name>
<dbReference type="STRING" id="104663.SAMN04488121_103298"/>
<feature type="domain" description="HTH LytTR-type" evidence="1">
    <location>
        <begin position="68"/>
        <end position="137"/>
    </location>
</feature>
<proteinExistence type="predicted"/>
<dbReference type="Gene3D" id="2.40.50.1020">
    <property type="entry name" value="LytTr DNA-binding domain"/>
    <property type="match status" value="1"/>
</dbReference>
<organism evidence="2 3">
    <name type="scientific">Chitinophaga filiformis</name>
    <name type="common">Myxococcus filiformis</name>
    <name type="synonym">Flexibacter filiformis</name>
    <dbReference type="NCBI Taxonomy" id="104663"/>
    <lineage>
        <taxon>Bacteria</taxon>
        <taxon>Pseudomonadati</taxon>
        <taxon>Bacteroidota</taxon>
        <taxon>Chitinophagia</taxon>
        <taxon>Chitinophagales</taxon>
        <taxon>Chitinophagaceae</taxon>
        <taxon>Chitinophaga</taxon>
    </lineage>
</organism>